<keyword evidence="1" id="KW-1133">Transmembrane helix</keyword>
<dbReference type="Proteomes" id="UP001319180">
    <property type="component" value="Unassembled WGS sequence"/>
</dbReference>
<evidence type="ECO:0000256" key="1">
    <source>
        <dbReference type="SAM" id="Phobius"/>
    </source>
</evidence>
<protein>
    <submittedName>
        <fullName evidence="2">DUF1772 domain-containing protein</fullName>
    </submittedName>
</protein>
<dbReference type="EMBL" id="JAHESC010000016">
    <property type="protein sequence ID" value="MBT1687357.1"/>
    <property type="molecule type" value="Genomic_DNA"/>
</dbReference>
<keyword evidence="1" id="KW-0812">Transmembrane</keyword>
<comment type="caution">
    <text evidence="2">The sequence shown here is derived from an EMBL/GenBank/DDBJ whole genome shotgun (WGS) entry which is preliminary data.</text>
</comment>
<reference evidence="2 3" key="1">
    <citation type="submission" date="2021-05" db="EMBL/GenBank/DDBJ databases">
        <title>A Polyphasic approach of four new species of the genus Ohtaekwangia: Ohtaekwangia histidinii sp. nov., Ohtaekwangia cretensis sp. nov., Ohtaekwangia indiensis sp. nov., Ohtaekwangia reichenbachii sp. nov. from diverse environment.</title>
        <authorList>
            <person name="Octaviana S."/>
        </authorList>
    </citation>
    <scope>NUCLEOTIDE SEQUENCE [LARGE SCALE GENOMIC DNA]</scope>
    <source>
        <strain evidence="2 3">PWU37</strain>
    </source>
</reference>
<organism evidence="2 3">
    <name type="scientific">Dawidia soli</name>
    <dbReference type="NCBI Taxonomy" id="2782352"/>
    <lineage>
        <taxon>Bacteria</taxon>
        <taxon>Pseudomonadati</taxon>
        <taxon>Bacteroidota</taxon>
        <taxon>Cytophagia</taxon>
        <taxon>Cytophagales</taxon>
        <taxon>Chryseotaleaceae</taxon>
        <taxon>Dawidia</taxon>
    </lineage>
</organism>
<feature type="transmembrane region" description="Helical" evidence="1">
    <location>
        <begin position="136"/>
        <end position="157"/>
    </location>
</feature>
<accession>A0AAP2DDE6</accession>
<dbReference type="AlphaFoldDB" id="A0AAP2DDE6"/>
<gene>
    <name evidence="2" type="ORF">KK078_12370</name>
</gene>
<feature type="transmembrane region" description="Helical" evidence="1">
    <location>
        <begin position="82"/>
        <end position="104"/>
    </location>
</feature>
<sequence>MMRLSLISLFLVILLTGFNAGIGFGNAVGYMPGFEDTPAAHALSYWQNADHYFRTRMPAFGNIMLLSLVLAIIFQSRNFREVGYWLLVCALCFSIGDLIVILTLNLPLNETMQKLDPAHVNVGQFESLRRNALKAYHLRSFLTIGAFVLANLGALSLTRKVAVENFPQRKT</sequence>
<feature type="transmembrane region" description="Helical" evidence="1">
    <location>
        <begin position="57"/>
        <end position="75"/>
    </location>
</feature>
<keyword evidence="3" id="KW-1185">Reference proteome</keyword>
<name>A0AAP2DDE6_9BACT</name>
<proteinExistence type="predicted"/>
<evidence type="ECO:0000313" key="2">
    <source>
        <dbReference type="EMBL" id="MBT1687357.1"/>
    </source>
</evidence>
<dbReference type="RefSeq" id="WP_254090588.1">
    <property type="nucleotide sequence ID" value="NZ_JAHESC010000016.1"/>
</dbReference>
<evidence type="ECO:0000313" key="3">
    <source>
        <dbReference type="Proteomes" id="UP001319180"/>
    </source>
</evidence>
<keyword evidence="1" id="KW-0472">Membrane</keyword>